<dbReference type="AlphaFoldDB" id="A0AAE0NIH7"/>
<comment type="caution">
    <text evidence="2">The sequence shown here is derived from an EMBL/GenBank/DDBJ whole genome shotgun (WGS) entry which is preliminary data.</text>
</comment>
<accession>A0AAE0NIH7</accession>
<dbReference type="Proteomes" id="UP001287356">
    <property type="component" value="Unassembled WGS sequence"/>
</dbReference>
<dbReference type="EMBL" id="JAULSN010000001">
    <property type="protein sequence ID" value="KAK3382138.1"/>
    <property type="molecule type" value="Genomic_DNA"/>
</dbReference>
<organism evidence="2 3">
    <name type="scientific">Lasiosphaeria ovina</name>
    <dbReference type="NCBI Taxonomy" id="92902"/>
    <lineage>
        <taxon>Eukaryota</taxon>
        <taxon>Fungi</taxon>
        <taxon>Dikarya</taxon>
        <taxon>Ascomycota</taxon>
        <taxon>Pezizomycotina</taxon>
        <taxon>Sordariomycetes</taxon>
        <taxon>Sordariomycetidae</taxon>
        <taxon>Sordariales</taxon>
        <taxon>Lasiosphaeriaceae</taxon>
        <taxon>Lasiosphaeria</taxon>
    </lineage>
</organism>
<gene>
    <name evidence="2" type="ORF">B0T24DRAFT_660908</name>
</gene>
<keyword evidence="3" id="KW-1185">Reference proteome</keyword>
<protein>
    <submittedName>
        <fullName evidence="2">Uncharacterized protein</fullName>
    </submittedName>
</protein>
<evidence type="ECO:0000256" key="1">
    <source>
        <dbReference type="SAM" id="SignalP"/>
    </source>
</evidence>
<reference evidence="2" key="2">
    <citation type="submission" date="2023-06" db="EMBL/GenBank/DDBJ databases">
        <authorList>
            <consortium name="Lawrence Berkeley National Laboratory"/>
            <person name="Haridas S."/>
            <person name="Hensen N."/>
            <person name="Bonometti L."/>
            <person name="Westerberg I."/>
            <person name="Brannstrom I.O."/>
            <person name="Guillou S."/>
            <person name="Cros-Aarteil S."/>
            <person name="Calhoun S."/>
            <person name="Kuo A."/>
            <person name="Mondo S."/>
            <person name="Pangilinan J."/>
            <person name="Riley R."/>
            <person name="Labutti K."/>
            <person name="Andreopoulos B."/>
            <person name="Lipzen A."/>
            <person name="Chen C."/>
            <person name="Yanf M."/>
            <person name="Daum C."/>
            <person name="Ng V."/>
            <person name="Clum A."/>
            <person name="Steindorff A."/>
            <person name="Ohm R."/>
            <person name="Martin F."/>
            <person name="Silar P."/>
            <person name="Natvig D."/>
            <person name="Lalanne C."/>
            <person name="Gautier V."/>
            <person name="Ament-Velasquez S.L."/>
            <person name="Kruys A."/>
            <person name="Hutchinson M.I."/>
            <person name="Powell A.J."/>
            <person name="Barry K."/>
            <person name="Miller A.N."/>
            <person name="Grigoriev I.V."/>
            <person name="Debuchy R."/>
            <person name="Gladieux P."/>
            <person name="Thoren M.H."/>
            <person name="Johannesson H."/>
        </authorList>
    </citation>
    <scope>NUCLEOTIDE SEQUENCE</scope>
    <source>
        <strain evidence="2">CBS 958.72</strain>
    </source>
</reference>
<feature type="signal peptide" evidence="1">
    <location>
        <begin position="1"/>
        <end position="19"/>
    </location>
</feature>
<sequence>MASLTCFLALALNGPPSSGSVSLYSTATARCRRYLAAGRGTSTSPGTAAGASAATATSTAMATSWGRSRLTGDDNSALGRLWGQEIRPVVILNGLGRRYNVVLSGYHGRPCKL</sequence>
<evidence type="ECO:0000313" key="2">
    <source>
        <dbReference type="EMBL" id="KAK3382138.1"/>
    </source>
</evidence>
<name>A0AAE0NIH7_9PEZI</name>
<feature type="chain" id="PRO_5042182393" evidence="1">
    <location>
        <begin position="20"/>
        <end position="113"/>
    </location>
</feature>
<keyword evidence="1" id="KW-0732">Signal</keyword>
<evidence type="ECO:0000313" key="3">
    <source>
        <dbReference type="Proteomes" id="UP001287356"/>
    </source>
</evidence>
<proteinExistence type="predicted"/>
<reference evidence="2" key="1">
    <citation type="journal article" date="2023" name="Mol. Phylogenet. Evol.">
        <title>Genome-scale phylogeny and comparative genomics of the fungal order Sordariales.</title>
        <authorList>
            <person name="Hensen N."/>
            <person name="Bonometti L."/>
            <person name="Westerberg I."/>
            <person name="Brannstrom I.O."/>
            <person name="Guillou S."/>
            <person name="Cros-Aarteil S."/>
            <person name="Calhoun S."/>
            <person name="Haridas S."/>
            <person name="Kuo A."/>
            <person name="Mondo S."/>
            <person name="Pangilinan J."/>
            <person name="Riley R."/>
            <person name="LaButti K."/>
            <person name="Andreopoulos B."/>
            <person name="Lipzen A."/>
            <person name="Chen C."/>
            <person name="Yan M."/>
            <person name="Daum C."/>
            <person name="Ng V."/>
            <person name="Clum A."/>
            <person name="Steindorff A."/>
            <person name="Ohm R.A."/>
            <person name="Martin F."/>
            <person name="Silar P."/>
            <person name="Natvig D.O."/>
            <person name="Lalanne C."/>
            <person name="Gautier V."/>
            <person name="Ament-Velasquez S.L."/>
            <person name="Kruys A."/>
            <person name="Hutchinson M.I."/>
            <person name="Powell A.J."/>
            <person name="Barry K."/>
            <person name="Miller A.N."/>
            <person name="Grigoriev I.V."/>
            <person name="Debuchy R."/>
            <person name="Gladieux P."/>
            <person name="Hiltunen Thoren M."/>
            <person name="Johannesson H."/>
        </authorList>
    </citation>
    <scope>NUCLEOTIDE SEQUENCE</scope>
    <source>
        <strain evidence="2">CBS 958.72</strain>
    </source>
</reference>